<organism evidence="1 2">
    <name type="scientific">Planctopirus ephydatiae</name>
    <dbReference type="NCBI Taxonomy" id="2528019"/>
    <lineage>
        <taxon>Bacteria</taxon>
        <taxon>Pseudomonadati</taxon>
        <taxon>Planctomycetota</taxon>
        <taxon>Planctomycetia</taxon>
        <taxon>Planctomycetales</taxon>
        <taxon>Planctomycetaceae</taxon>
        <taxon>Planctopirus</taxon>
    </lineage>
</organism>
<evidence type="ECO:0000313" key="1">
    <source>
        <dbReference type="EMBL" id="QDV28175.1"/>
    </source>
</evidence>
<reference evidence="1 2" key="1">
    <citation type="submission" date="2019-02" db="EMBL/GenBank/DDBJ databases">
        <title>Deep-cultivation of Planctomycetes and their phenomic and genomic characterization uncovers novel biology.</title>
        <authorList>
            <person name="Wiegand S."/>
            <person name="Jogler M."/>
            <person name="Boedeker C."/>
            <person name="Pinto D."/>
            <person name="Vollmers J."/>
            <person name="Rivas-Marin E."/>
            <person name="Kohn T."/>
            <person name="Peeters S.H."/>
            <person name="Heuer A."/>
            <person name="Rast P."/>
            <person name="Oberbeckmann S."/>
            <person name="Bunk B."/>
            <person name="Jeske O."/>
            <person name="Meyerdierks A."/>
            <person name="Storesund J.E."/>
            <person name="Kallscheuer N."/>
            <person name="Luecker S."/>
            <person name="Lage O.M."/>
            <person name="Pohl T."/>
            <person name="Merkel B.J."/>
            <person name="Hornburger P."/>
            <person name="Mueller R.-W."/>
            <person name="Bruemmer F."/>
            <person name="Labrenz M."/>
            <person name="Spormann A.M."/>
            <person name="Op den Camp H."/>
            <person name="Overmann J."/>
            <person name="Amann R."/>
            <person name="Jetten M.S.M."/>
            <person name="Mascher T."/>
            <person name="Medema M.H."/>
            <person name="Devos D.P."/>
            <person name="Kaster A.-K."/>
            <person name="Ovreas L."/>
            <person name="Rohde M."/>
            <person name="Galperin M.Y."/>
            <person name="Jogler C."/>
        </authorList>
    </citation>
    <scope>NUCLEOTIDE SEQUENCE [LARGE SCALE GENOMIC DNA]</scope>
    <source>
        <strain evidence="1 2">Spb1</strain>
    </source>
</reference>
<accession>A0A518GHU6</accession>
<dbReference type="AlphaFoldDB" id="A0A518GHU6"/>
<evidence type="ECO:0000313" key="2">
    <source>
        <dbReference type="Proteomes" id="UP000315349"/>
    </source>
</evidence>
<name>A0A518GHU6_9PLAN</name>
<dbReference type="Proteomes" id="UP000315349">
    <property type="component" value="Chromosome"/>
</dbReference>
<dbReference type="KEGG" id="peh:Spb1_00380"/>
<proteinExistence type="predicted"/>
<gene>
    <name evidence="1" type="ORF">Spb1_00380</name>
</gene>
<dbReference type="EMBL" id="CP036299">
    <property type="protein sequence ID" value="QDV28175.1"/>
    <property type="molecule type" value="Genomic_DNA"/>
</dbReference>
<keyword evidence="2" id="KW-1185">Reference proteome</keyword>
<protein>
    <submittedName>
        <fullName evidence="1">Uncharacterized protein</fullName>
    </submittedName>
</protein>
<sequence precursor="true">MGANVCLPRAVPAVCHACCVPCLLCAMLAALGKHVFATNIAPVSPLKREVIRRRSRDRISGSPRCGVPELNRRDVVERA</sequence>